<feature type="signal peptide" evidence="1">
    <location>
        <begin position="1"/>
        <end position="20"/>
    </location>
</feature>
<comment type="caution">
    <text evidence="2">The sequence shown here is derived from an EMBL/GenBank/DDBJ whole genome shotgun (WGS) entry which is preliminary data.</text>
</comment>
<name>A0A4Q8XNP1_RHILE</name>
<keyword evidence="1" id="KW-0732">Signal</keyword>
<feature type="chain" id="PRO_5020995916" description="DUF2190 family protein" evidence="1">
    <location>
        <begin position="21"/>
        <end position="140"/>
    </location>
</feature>
<evidence type="ECO:0000256" key="1">
    <source>
        <dbReference type="SAM" id="SignalP"/>
    </source>
</evidence>
<accession>A0A4Q8XNP1</accession>
<dbReference type="Proteomes" id="UP000293652">
    <property type="component" value="Unassembled WGS sequence"/>
</dbReference>
<organism evidence="2 3">
    <name type="scientific">Rhizobium leguminosarum</name>
    <dbReference type="NCBI Taxonomy" id="384"/>
    <lineage>
        <taxon>Bacteria</taxon>
        <taxon>Pseudomonadati</taxon>
        <taxon>Pseudomonadota</taxon>
        <taxon>Alphaproteobacteria</taxon>
        <taxon>Hyphomicrobiales</taxon>
        <taxon>Rhizobiaceae</taxon>
        <taxon>Rhizobium/Agrobacterium group</taxon>
        <taxon>Rhizobium</taxon>
    </lineage>
</organism>
<evidence type="ECO:0008006" key="4">
    <source>
        <dbReference type="Google" id="ProtNLM"/>
    </source>
</evidence>
<dbReference type="AlphaFoldDB" id="A0A4Q8XNP1"/>
<dbReference type="EMBL" id="SIPC01000009">
    <property type="protein sequence ID" value="TAX64401.1"/>
    <property type="molecule type" value="Genomic_DNA"/>
</dbReference>
<evidence type="ECO:0000313" key="3">
    <source>
        <dbReference type="Proteomes" id="UP000293652"/>
    </source>
</evidence>
<gene>
    <name evidence="2" type="ORF">ELI03_34665</name>
</gene>
<sequence length="140" mass="13714">MSKQCITKLSLTFKASGAVAANRAVGFNGAQANVKGQKVLGVSPRAAANGEYSDASVSGTALIEAGGAFNAGDSLIVDTQGRAIVVTGKLAVAAGATAVTSSAANGSGILSGSDLPEYVFADALEPAAAAGAIVEVFLRR</sequence>
<dbReference type="InterPro" id="IPR011231">
    <property type="entry name" value="Phage_VT1-Sakai_H0018"/>
</dbReference>
<proteinExistence type="predicted"/>
<reference evidence="2 3" key="1">
    <citation type="submission" date="2019-02" db="EMBL/GenBank/DDBJ databases">
        <title>The genomic architecture of introgression among sibling species of bacteria.</title>
        <authorList>
            <person name="Cavassim M.I.A."/>
            <person name="Moeskjaer S."/>
            <person name="Moslemi C."/>
            <person name="Fields B."/>
            <person name="Bachmann A."/>
            <person name="Vilhjalmsson B."/>
            <person name="Schierup M.H."/>
            <person name="Young J.P.W."/>
            <person name="Andersen S.U."/>
        </authorList>
    </citation>
    <scope>NUCLEOTIDE SEQUENCE [LARGE SCALE GENOMIC DNA]</scope>
    <source>
        <strain evidence="2 3">SM145A</strain>
    </source>
</reference>
<dbReference type="Pfam" id="PF09956">
    <property type="entry name" value="Phage_cement_2"/>
    <property type="match status" value="1"/>
</dbReference>
<evidence type="ECO:0000313" key="2">
    <source>
        <dbReference type="EMBL" id="TAX64401.1"/>
    </source>
</evidence>
<dbReference type="RefSeq" id="WP_130740103.1">
    <property type="nucleotide sequence ID" value="NZ_SIPC01000009.1"/>
</dbReference>
<protein>
    <recommendedName>
        <fullName evidence="4">DUF2190 family protein</fullName>
    </recommendedName>
</protein>